<dbReference type="InterPro" id="IPR020590">
    <property type="entry name" value="Guanylate_kinase_CS"/>
</dbReference>
<dbReference type="Pfam" id="PF00625">
    <property type="entry name" value="Guanylate_kin"/>
    <property type="match status" value="1"/>
</dbReference>
<evidence type="ECO:0000313" key="11">
    <source>
        <dbReference type="EMBL" id="AJQ92211.1"/>
    </source>
</evidence>
<keyword evidence="4 9" id="KW-0808">Transferase</keyword>
<comment type="similarity">
    <text evidence="1 9">Belongs to the guanylate kinase family.</text>
</comment>
<dbReference type="PATRIC" id="fig|1445510.3.peg.154"/>
<keyword evidence="9" id="KW-0963">Cytoplasm</keyword>
<dbReference type="GO" id="GO:0005829">
    <property type="term" value="C:cytosol"/>
    <property type="evidence" value="ECO:0007669"/>
    <property type="project" value="TreeGrafter"/>
</dbReference>
<keyword evidence="5 9" id="KW-0547">Nucleotide-binding</keyword>
<dbReference type="InterPro" id="IPR027417">
    <property type="entry name" value="P-loop_NTPase"/>
</dbReference>
<evidence type="ECO:0000259" key="10">
    <source>
        <dbReference type="PROSITE" id="PS50052"/>
    </source>
</evidence>
<dbReference type="InterPro" id="IPR008145">
    <property type="entry name" value="GK/Ca_channel_bsu"/>
</dbReference>
<dbReference type="PANTHER" id="PTHR23117">
    <property type="entry name" value="GUANYLATE KINASE-RELATED"/>
    <property type="match status" value="1"/>
</dbReference>
<proteinExistence type="inferred from homology"/>
<dbReference type="HAMAP" id="MF_00328">
    <property type="entry name" value="Guanylate_kinase"/>
    <property type="match status" value="1"/>
</dbReference>
<reference evidence="11 12" key="1">
    <citation type="submission" date="2014-01" db="EMBL/GenBank/DDBJ databases">
        <title>Full genme sequencing of cellulolytic bacterium Gynuella sunshinyii YC6258T gen. nov., sp. nov.</title>
        <authorList>
            <person name="Khan H."/>
            <person name="Chung E.J."/>
            <person name="Chung Y.R."/>
        </authorList>
    </citation>
    <scope>NUCLEOTIDE SEQUENCE [LARGE SCALE GENOMIC DNA]</scope>
    <source>
        <strain evidence="11 12">YC6258</strain>
    </source>
</reference>
<keyword evidence="7 9" id="KW-0067">ATP-binding</keyword>
<dbReference type="GO" id="GO:0004385">
    <property type="term" value="F:GMP kinase activity"/>
    <property type="evidence" value="ECO:0007669"/>
    <property type="project" value="UniProtKB-UniRule"/>
</dbReference>
<organism evidence="11 12">
    <name type="scientific">Gynuella sunshinyii YC6258</name>
    <dbReference type="NCBI Taxonomy" id="1445510"/>
    <lineage>
        <taxon>Bacteria</taxon>
        <taxon>Pseudomonadati</taxon>
        <taxon>Pseudomonadota</taxon>
        <taxon>Gammaproteobacteria</taxon>
        <taxon>Oceanospirillales</taxon>
        <taxon>Saccharospirillaceae</taxon>
        <taxon>Gynuella</taxon>
    </lineage>
</organism>
<evidence type="ECO:0000256" key="9">
    <source>
        <dbReference type="HAMAP-Rule" id="MF_00328"/>
    </source>
</evidence>
<protein>
    <recommendedName>
        <fullName evidence="3 9">Guanylate kinase</fullName>
        <ecNumber evidence="2 9">2.7.4.8</ecNumber>
    </recommendedName>
    <alternativeName>
        <fullName evidence="8 9">GMP kinase</fullName>
    </alternativeName>
</protein>
<dbReference type="PROSITE" id="PS00856">
    <property type="entry name" value="GUANYLATE_KINASE_1"/>
    <property type="match status" value="1"/>
</dbReference>
<comment type="function">
    <text evidence="9">Essential for recycling GMP and indirectly, cGMP.</text>
</comment>
<dbReference type="KEGG" id="gsn:YC6258_00159"/>
<evidence type="ECO:0000256" key="2">
    <source>
        <dbReference type="ARBA" id="ARBA00012961"/>
    </source>
</evidence>
<dbReference type="SMART" id="SM00072">
    <property type="entry name" value="GuKc"/>
    <property type="match status" value="1"/>
</dbReference>
<evidence type="ECO:0000256" key="1">
    <source>
        <dbReference type="ARBA" id="ARBA00005790"/>
    </source>
</evidence>
<dbReference type="PROSITE" id="PS50052">
    <property type="entry name" value="GUANYLATE_KINASE_2"/>
    <property type="match status" value="1"/>
</dbReference>
<dbReference type="OrthoDB" id="9808150at2"/>
<name>A0A0C5VDB4_9GAMM</name>
<keyword evidence="6 9" id="KW-0418">Kinase</keyword>
<evidence type="ECO:0000256" key="6">
    <source>
        <dbReference type="ARBA" id="ARBA00022777"/>
    </source>
</evidence>
<evidence type="ECO:0000256" key="7">
    <source>
        <dbReference type="ARBA" id="ARBA00022840"/>
    </source>
</evidence>
<sequence>MTNNRQNTLTDTIPETLTPGTLYIVAAPSGAGKSSLVNALIKRLPFVYLSISHTTRNMRPGEEEGEHYHFVDKDTFLDMVTQGDFLEHAEVFGNYYGTSQAYVEKQLAQGHDVILEIDWQGGQQIRKKIPGCRSIYILPPSKEALLERLEKRSQDSDEVINRRMKEAVSEMSHYGEFDYLIINDDFYKALDDMCAIFVAERMKIDQQSIRNQELLTNLLSS</sequence>
<dbReference type="InterPro" id="IPR017665">
    <property type="entry name" value="Guanylate_kinase"/>
</dbReference>
<dbReference type="STRING" id="1445510.YC6258_00159"/>
<dbReference type="Proteomes" id="UP000032266">
    <property type="component" value="Chromosome"/>
</dbReference>
<comment type="catalytic activity">
    <reaction evidence="9">
        <text>GMP + ATP = GDP + ADP</text>
        <dbReference type="Rhea" id="RHEA:20780"/>
        <dbReference type="ChEBI" id="CHEBI:30616"/>
        <dbReference type="ChEBI" id="CHEBI:58115"/>
        <dbReference type="ChEBI" id="CHEBI:58189"/>
        <dbReference type="ChEBI" id="CHEBI:456216"/>
        <dbReference type="EC" id="2.7.4.8"/>
    </reaction>
</comment>
<evidence type="ECO:0000256" key="4">
    <source>
        <dbReference type="ARBA" id="ARBA00022679"/>
    </source>
</evidence>
<dbReference type="Gene3D" id="3.40.50.300">
    <property type="entry name" value="P-loop containing nucleotide triphosphate hydrolases"/>
    <property type="match status" value="1"/>
</dbReference>
<accession>A0A0C5VDB4</accession>
<evidence type="ECO:0000256" key="8">
    <source>
        <dbReference type="ARBA" id="ARBA00030128"/>
    </source>
</evidence>
<evidence type="ECO:0000313" key="12">
    <source>
        <dbReference type="Proteomes" id="UP000032266"/>
    </source>
</evidence>
<evidence type="ECO:0000256" key="3">
    <source>
        <dbReference type="ARBA" id="ARBA00016296"/>
    </source>
</evidence>
<dbReference type="PANTHER" id="PTHR23117:SF13">
    <property type="entry name" value="GUANYLATE KINASE"/>
    <property type="match status" value="1"/>
</dbReference>
<evidence type="ECO:0000256" key="5">
    <source>
        <dbReference type="ARBA" id="ARBA00022741"/>
    </source>
</evidence>
<dbReference type="AlphaFoldDB" id="A0A0C5VDB4"/>
<dbReference type="Gene3D" id="3.30.63.10">
    <property type="entry name" value="Guanylate Kinase phosphate binding domain"/>
    <property type="match status" value="1"/>
</dbReference>
<dbReference type="FunFam" id="3.30.63.10:FF:000002">
    <property type="entry name" value="Guanylate kinase 1"/>
    <property type="match status" value="1"/>
</dbReference>
<dbReference type="EC" id="2.7.4.8" evidence="2 9"/>
<dbReference type="SUPFAM" id="SSF52540">
    <property type="entry name" value="P-loop containing nucleoside triphosphate hydrolases"/>
    <property type="match status" value="1"/>
</dbReference>
<dbReference type="NCBIfam" id="TIGR03263">
    <property type="entry name" value="guanyl_kin"/>
    <property type="match status" value="1"/>
</dbReference>
<dbReference type="InterPro" id="IPR008144">
    <property type="entry name" value="Guanylate_kin-like_dom"/>
</dbReference>
<dbReference type="CDD" id="cd00071">
    <property type="entry name" value="GMPK"/>
    <property type="match status" value="1"/>
</dbReference>
<comment type="subcellular location">
    <subcellularLocation>
        <location evidence="9">Cytoplasm</location>
    </subcellularLocation>
</comment>
<feature type="binding site" evidence="9">
    <location>
        <begin position="27"/>
        <end position="34"/>
    </location>
    <ligand>
        <name>ATP</name>
        <dbReference type="ChEBI" id="CHEBI:30616"/>
    </ligand>
</feature>
<dbReference type="EMBL" id="CP007142">
    <property type="protein sequence ID" value="AJQ92211.1"/>
    <property type="molecule type" value="Genomic_DNA"/>
</dbReference>
<gene>
    <name evidence="9" type="primary">gmk</name>
    <name evidence="11" type="ORF">YC6258_00159</name>
</gene>
<dbReference type="HOGENOM" id="CLU_001715_1_0_6"/>
<keyword evidence="12" id="KW-1185">Reference proteome</keyword>
<dbReference type="GO" id="GO:0005524">
    <property type="term" value="F:ATP binding"/>
    <property type="evidence" value="ECO:0007669"/>
    <property type="project" value="UniProtKB-UniRule"/>
</dbReference>
<feature type="domain" description="Guanylate kinase-like" evidence="10">
    <location>
        <begin position="20"/>
        <end position="198"/>
    </location>
</feature>